<dbReference type="Proteomes" id="UP001595952">
    <property type="component" value="Unassembled WGS sequence"/>
</dbReference>
<feature type="signal peptide" evidence="1">
    <location>
        <begin position="1"/>
        <end position="24"/>
    </location>
</feature>
<feature type="domain" description="DUF306" evidence="2">
    <location>
        <begin position="284"/>
        <end position="381"/>
    </location>
</feature>
<evidence type="ECO:0000259" key="2">
    <source>
        <dbReference type="Pfam" id="PF03724"/>
    </source>
</evidence>
<name>A0ABV9IBF6_9DEIO</name>
<feature type="chain" id="PRO_5046085176" evidence="1">
    <location>
        <begin position="25"/>
        <end position="385"/>
    </location>
</feature>
<evidence type="ECO:0000313" key="4">
    <source>
        <dbReference type="Proteomes" id="UP001595952"/>
    </source>
</evidence>
<gene>
    <name evidence="3" type="ORF">ACFO0D_15120</name>
</gene>
<feature type="domain" description="DUF306" evidence="2">
    <location>
        <begin position="153"/>
        <end position="241"/>
    </location>
</feature>
<dbReference type="Gene3D" id="2.40.128.270">
    <property type="match status" value="3"/>
</dbReference>
<feature type="domain" description="DUF306" evidence="2">
    <location>
        <begin position="32"/>
        <end position="137"/>
    </location>
</feature>
<dbReference type="InterPro" id="IPR053147">
    <property type="entry name" value="Hsp_HslJ-like"/>
</dbReference>
<dbReference type="Pfam" id="PF03724">
    <property type="entry name" value="META"/>
    <property type="match status" value="3"/>
</dbReference>
<keyword evidence="1" id="KW-0732">Signal</keyword>
<sequence>MRRLSRFSVLLVCGLALGAAPAQAASPPRVAGLEGTTWQLTEAEVGGRRPSLLSPVPTLTFRGTQITGQTGCNTLSSAFRAAGQGLTLGPVTTTRRGCPDARRQAQESWYLNTLRRVTRFQISGALLVLHSGKTDRLIFRAKEAGMPQTPDLRGEWAVHRLTVAGRAVTLTAPASLIFSADPDRPGGALRFSGQAGCNRIFGGVTVSGRVVTFRTDGTTRMLCDPARNAQEAALLGVIGTPLTLMPAGEGWRLQGSGGELELRPLAQAESPTPSPGTSTPAAWDGDYQLSRLNGQTFTPALEPLTLQVQGKSLSGSDGCNTFGGTAHLQGGRLVLEGPLRSTRRLCPGTEQVNLTALLAGQPEITVTADGLTLRAAGQTLEFTRR</sequence>
<comment type="caution">
    <text evidence="3">The sequence shown here is derived from an EMBL/GenBank/DDBJ whole genome shotgun (WGS) entry which is preliminary data.</text>
</comment>
<dbReference type="RefSeq" id="WP_380062650.1">
    <property type="nucleotide sequence ID" value="NZ_JBHSEI010000010.1"/>
</dbReference>
<dbReference type="PANTHER" id="PTHR35535">
    <property type="entry name" value="HEAT SHOCK PROTEIN HSLJ"/>
    <property type="match status" value="1"/>
</dbReference>
<protein>
    <submittedName>
        <fullName evidence="3">META domain-containing protein</fullName>
    </submittedName>
</protein>
<dbReference type="InterPro" id="IPR005184">
    <property type="entry name" value="DUF306_Meta_HslJ"/>
</dbReference>
<organism evidence="3 4">
    <name type="scientific">Deinococcus hohokamensis</name>
    <dbReference type="NCBI Taxonomy" id="309883"/>
    <lineage>
        <taxon>Bacteria</taxon>
        <taxon>Thermotogati</taxon>
        <taxon>Deinococcota</taxon>
        <taxon>Deinococci</taxon>
        <taxon>Deinococcales</taxon>
        <taxon>Deinococcaceae</taxon>
        <taxon>Deinococcus</taxon>
    </lineage>
</organism>
<reference evidence="4" key="1">
    <citation type="journal article" date="2019" name="Int. J. Syst. Evol. Microbiol.">
        <title>The Global Catalogue of Microorganisms (GCM) 10K type strain sequencing project: providing services to taxonomists for standard genome sequencing and annotation.</title>
        <authorList>
            <consortium name="The Broad Institute Genomics Platform"/>
            <consortium name="The Broad Institute Genome Sequencing Center for Infectious Disease"/>
            <person name="Wu L."/>
            <person name="Ma J."/>
        </authorList>
    </citation>
    <scope>NUCLEOTIDE SEQUENCE [LARGE SCALE GENOMIC DNA]</scope>
    <source>
        <strain evidence="4">CCUG 55995</strain>
    </source>
</reference>
<evidence type="ECO:0000256" key="1">
    <source>
        <dbReference type="SAM" id="SignalP"/>
    </source>
</evidence>
<accession>A0ABV9IBF6</accession>
<dbReference type="InterPro" id="IPR038670">
    <property type="entry name" value="HslJ-like_sf"/>
</dbReference>
<keyword evidence="4" id="KW-1185">Reference proteome</keyword>
<proteinExistence type="predicted"/>
<dbReference type="EMBL" id="JBHSEI010000010">
    <property type="protein sequence ID" value="MFC4639667.1"/>
    <property type="molecule type" value="Genomic_DNA"/>
</dbReference>
<evidence type="ECO:0000313" key="3">
    <source>
        <dbReference type="EMBL" id="MFC4639667.1"/>
    </source>
</evidence>
<dbReference type="PANTHER" id="PTHR35535:SF2">
    <property type="entry name" value="DUF306 DOMAIN-CONTAINING PROTEIN"/>
    <property type="match status" value="1"/>
</dbReference>